<evidence type="ECO:0000259" key="10">
    <source>
        <dbReference type="PROSITE" id="PS50003"/>
    </source>
</evidence>
<feature type="transmembrane region" description="Helical" evidence="9">
    <location>
        <begin position="1255"/>
        <end position="1277"/>
    </location>
</feature>
<dbReference type="GO" id="GO:0015095">
    <property type="term" value="F:magnesium ion transmembrane transporter activity"/>
    <property type="evidence" value="ECO:0007669"/>
    <property type="project" value="InterPro"/>
</dbReference>
<feature type="region of interest" description="Disordered" evidence="8">
    <location>
        <begin position="357"/>
        <end position="399"/>
    </location>
</feature>
<dbReference type="InterPro" id="IPR039034">
    <property type="entry name" value="INPP4"/>
</dbReference>
<feature type="transmembrane region" description="Helical" evidence="9">
    <location>
        <begin position="1297"/>
        <end position="1315"/>
    </location>
</feature>
<feature type="region of interest" description="Disordered" evidence="8">
    <location>
        <begin position="431"/>
        <end position="460"/>
    </location>
</feature>
<dbReference type="Proteomes" id="UP000688947">
    <property type="component" value="Unassembled WGS sequence"/>
</dbReference>
<dbReference type="SMART" id="SM00233">
    <property type="entry name" value="PH"/>
    <property type="match status" value="1"/>
</dbReference>
<dbReference type="InterPro" id="IPR008521">
    <property type="entry name" value="Mg_trans_NIPA"/>
</dbReference>
<keyword evidence="5" id="KW-0443">Lipid metabolism</keyword>
<dbReference type="Pfam" id="PF00169">
    <property type="entry name" value="PH"/>
    <property type="match status" value="1"/>
</dbReference>
<evidence type="ECO:0000313" key="12">
    <source>
        <dbReference type="EMBL" id="KAG6968232.1"/>
    </source>
</evidence>
<evidence type="ECO:0000256" key="5">
    <source>
        <dbReference type="ARBA" id="ARBA00023098"/>
    </source>
</evidence>
<feature type="compositionally biased region" description="Basic and acidic residues" evidence="8">
    <location>
        <begin position="774"/>
        <end position="784"/>
    </location>
</feature>
<feature type="compositionally biased region" description="Basic and acidic residues" evidence="8">
    <location>
        <begin position="363"/>
        <end position="373"/>
    </location>
</feature>
<feature type="transmembrane region" description="Helical" evidence="9">
    <location>
        <begin position="1428"/>
        <end position="1452"/>
    </location>
</feature>
<evidence type="ECO:0000256" key="8">
    <source>
        <dbReference type="SAM" id="MobiDB-lite"/>
    </source>
</evidence>
<feature type="transmembrane region" description="Helical" evidence="9">
    <location>
        <begin position="1327"/>
        <end position="1347"/>
    </location>
</feature>
<evidence type="ECO:0008006" key="14">
    <source>
        <dbReference type="Google" id="ProtNLM"/>
    </source>
</evidence>
<feature type="domain" description="PLD phosphodiesterase" evidence="11">
    <location>
        <begin position="1826"/>
        <end position="1853"/>
    </location>
</feature>
<feature type="compositionally biased region" description="Low complexity" evidence="8">
    <location>
        <begin position="786"/>
        <end position="796"/>
    </location>
</feature>
<evidence type="ECO:0000256" key="2">
    <source>
        <dbReference type="ARBA" id="ARBA00022692"/>
    </source>
</evidence>
<feature type="transmembrane region" description="Helical" evidence="9">
    <location>
        <begin position="1367"/>
        <end position="1390"/>
    </location>
</feature>
<evidence type="ECO:0000259" key="11">
    <source>
        <dbReference type="PROSITE" id="PS50035"/>
    </source>
</evidence>
<feature type="region of interest" description="Disordered" evidence="8">
    <location>
        <begin position="774"/>
        <end position="809"/>
    </location>
</feature>
<dbReference type="InterPro" id="IPR001849">
    <property type="entry name" value="PH_domain"/>
</dbReference>
<dbReference type="PANTHER" id="PTHR12187:SF11">
    <property type="entry name" value="PHOSPHATIDYLINOSITOL-3,4-BISPHOSPHATE 4-PHOSPHATASE"/>
    <property type="match status" value="1"/>
</dbReference>
<name>A0A8T1URI0_9STRA</name>
<feature type="domain" description="PLD phosphodiesterase" evidence="11">
    <location>
        <begin position="1626"/>
        <end position="1653"/>
    </location>
</feature>
<dbReference type="PANTHER" id="PTHR12187">
    <property type="entry name" value="AGAP000124-PA"/>
    <property type="match status" value="1"/>
</dbReference>
<feature type="transmembrane region" description="Helical" evidence="9">
    <location>
        <begin position="1159"/>
        <end position="1181"/>
    </location>
</feature>
<proteinExistence type="predicted"/>
<keyword evidence="4 9" id="KW-1133">Transmembrane helix</keyword>
<comment type="caution">
    <text evidence="12">The sequence shown here is derived from an EMBL/GenBank/DDBJ whole genome shotgun (WGS) entry which is preliminary data.</text>
</comment>
<keyword evidence="6 9" id="KW-0472">Membrane</keyword>
<dbReference type="InterPro" id="IPR001736">
    <property type="entry name" value="PLipase_D/transphosphatidylase"/>
</dbReference>
<gene>
    <name evidence="12" type="ORF">JG687_00003850</name>
</gene>
<keyword evidence="2 9" id="KW-0812">Transmembrane</keyword>
<feature type="compositionally biased region" description="Low complexity" evidence="8">
    <location>
        <begin position="1"/>
        <end position="20"/>
    </location>
</feature>
<feature type="coiled-coil region" evidence="7">
    <location>
        <begin position="1048"/>
        <end position="1075"/>
    </location>
</feature>
<dbReference type="PROSITE" id="PS50003">
    <property type="entry name" value="PH_DOMAIN"/>
    <property type="match status" value="1"/>
</dbReference>
<accession>A0A8T1URI0</accession>
<feature type="region of interest" description="Disordered" evidence="8">
    <location>
        <begin position="1"/>
        <end position="91"/>
    </location>
</feature>
<comment type="subcellular location">
    <subcellularLocation>
        <location evidence="1">Membrane</location>
        <topology evidence="1">Multi-pass membrane protein</topology>
    </subcellularLocation>
</comment>
<dbReference type="PROSITE" id="PS50035">
    <property type="entry name" value="PLD"/>
    <property type="match status" value="2"/>
</dbReference>
<organism evidence="12 13">
    <name type="scientific">Phytophthora cactorum</name>
    <dbReference type="NCBI Taxonomy" id="29920"/>
    <lineage>
        <taxon>Eukaryota</taxon>
        <taxon>Sar</taxon>
        <taxon>Stramenopiles</taxon>
        <taxon>Oomycota</taxon>
        <taxon>Peronosporomycetes</taxon>
        <taxon>Peronosporales</taxon>
        <taxon>Peronosporaceae</taxon>
        <taxon>Phytophthora</taxon>
    </lineage>
</organism>
<evidence type="ECO:0000256" key="6">
    <source>
        <dbReference type="ARBA" id="ARBA00023136"/>
    </source>
</evidence>
<feature type="compositionally biased region" description="Polar residues" evidence="8">
    <location>
        <begin position="32"/>
        <end position="50"/>
    </location>
</feature>
<dbReference type="GO" id="GO:0016316">
    <property type="term" value="F:phosphatidylinositol-3,4-bisphosphate 4-phosphatase activity"/>
    <property type="evidence" value="ECO:0007669"/>
    <property type="project" value="InterPro"/>
</dbReference>
<feature type="transmembrane region" description="Helical" evidence="9">
    <location>
        <begin position="1202"/>
        <end position="1224"/>
    </location>
</feature>
<evidence type="ECO:0000256" key="9">
    <source>
        <dbReference type="SAM" id="Phobius"/>
    </source>
</evidence>
<sequence length="1962" mass="218570">MESAAKPPSPPRKSASSPAKTSGKTLTLAEAISQQKNKAPNQIQIQTPPNADSDVPEPPRSLPAMLFPAQPVAEPPAAISRSKSDKPKSGLKEVVKDAAPTIPAVPGDDGLTKLHLTDPSRLSDMTERMKPKLKVSESGRFEDQFYHAHDGSKAMARLRKRAYQKNRTVHMSGNDVEQFSDADIITSGYLVKQGSFWKSWRRRFFILRRDRPVLCYYTSAEELAKLGEITIDENTRVQPSPKDGFPFRFTIENEGRKLTLFAEQGEESMEAWMSCINGCITQRVRSTSRATMNGSFDRRTEGGSFRTELQARISESTPMLDDLNVDRASFSRMESPHIASGMNAMKRFSTDSTVIQQAANDSRSVRENEEKQKQKMQQSRQQQNSRLDSAASARLDVAKTKPRLYRSSSAGSILTQSASFTVAPRAYDDNGLSTMHSPSHSASDIQVTQIPSNSPRAPSLSLPGFKPRPSVELAVSIGSKAVQDVPQMLVVLFNIRQGQRPEEISPRSMLQLEVFSVVNPSSESLENQKSLGFVRISALDVLFSRESSMLLECHRTDASKQLYYIILDRFLPPSHSINVSHAYTYAKHHFLVDTQAMEKRKSGDLMSSSTMSLRGGLSYSEMLRGQMNSSTASHVLVSEELSASYVSVSMTVAYLKYLQRRNVNRIEDARTVINDMRLHIHANSGPNSSNTRVQEVEDRKRDVELEMAHYMRLHASYQDNLKRYEMMFASLEDGREQGITGCLKRSNMKKDKATAFMATNLNCHLVRGRRVHLAGDTDRSEQARRGSLTSTSLDDGSGSDESDSETSPTSEFVYSVVTHGCASAHIMGFKEGGLRRLQQQLASQSPPDPRLRERIEMREDVVRSQVLAIAGASFLNAVGLAATRGGLHRQRLQLACSTGFLLSIESLLSTVGAEKGMLEDMSEGVRWLNSVVSFQLVQSAEANPHMEMSKCVSVTSTPTGDHVVVAFAVPPKVFAKLPDVMQQGHAIKLHGVMFTQGINEMQSVANHYLNSSLQDELNFESVQMLQRYFRVYQTQVSASAAGGDDKKREADLAELSELQAEIEALTGRLNIRTENVQKKYKTMARASPSAATASASELTPLLPRDVRVTVASSPSTSSPPFRLPRWFVFAMILSVFCTLTWLALLVLGPQLDLHVDATAYLYAGVLNSLLGSFLSASGYCCQKYAHIRVARNSSLGATMQSAFLVGLFLLAVGTISAVINLGILGQAVQAPFAALTLIYSALLGRFVLHESFSAYDLISSALITLGVGVDVYAAQLANVAHRSYTLKSLGRLLMRDSVFPLGYTVMALTYAMLLLRRVHTDKLQRHPIGLLAFSSCAGVMAGFTSLATKSVVEVTKSALNHQDWLVFLNPFFILMVLAIPCALVPQLFFLNKGLEFFGTLKFIPLYQAFIIIGNMGCGMIFYNEMASYSYNAVMYFLGGIMITICGVCVLLVKVDSESSSGDTRRSNAVKAVDRPMDELLDQKSKDKKRFETDFKFEQMKWANDSDASKPNELRVCCDFVECQETIVELLVSARKSIYYSTFLCDFTQVLHTNANEEHMDNTFVSLVRDAVERGVDIHILYNPVRDYGTNSIADLRRILPPQVHFACSVSDLGPSWFTRYLSNNSRYAFHHQKYLCIDEETIMVTGCDVNTEREGWLRKNRLGYYWHELSVVCRCTSDMVSWIKANHQPAVNKRHYDQFLESPPFPLVSGGWREENCMVNMIMNAKHSVQLESQIMISGGSLQHNRICPAIVARISQARRNREPFHALILTNAAQKDEPSYLARTYCMLSIQWSLEQLEDCASAYGLTSEELWQHLQVGRLEHDGVLVKVHSNILIVDGKYALRSSSNLADRSLSARPNDTELGLLFSGPRVNELQQDLLNMYLGTTGETYTWDQVFECIRGTATQEPTGVIKHLEKKSWSPVFTWFMMNVFIYLSEGATGGRVKVTYETSVIGQDKHEFET</sequence>
<feature type="compositionally biased region" description="Basic and acidic residues" evidence="8">
    <location>
        <begin position="82"/>
        <end position="91"/>
    </location>
</feature>
<dbReference type="VEuPathDB" id="FungiDB:PC110_g6389"/>
<feature type="transmembrane region" description="Helical" evidence="9">
    <location>
        <begin position="1402"/>
        <end position="1422"/>
    </location>
</feature>
<evidence type="ECO:0000256" key="3">
    <source>
        <dbReference type="ARBA" id="ARBA00022801"/>
    </source>
</evidence>
<feature type="compositionally biased region" description="Polar residues" evidence="8">
    <location>
        <begin position="431"/>
        <end position="456"/>
    </location>
</feature>
<dbReference type="VEuPathDB" id="FungiDB:PC110_g6388"/>
<dbReference type="EMBL" id="JAENGZ010000124">
    <property type="protein sequence ID" value="KAG6968232.1"/>
    <property type="molecule type" value="Genomic_DNA"/>
</dbReference>
<dbReference type="FunFam" id="2.30.29.30:FF:000489">
    <property type="entry name" value="Inositol-3,4-bisphosphate 4-phosphatase"/>
    <property type="match status" value="1"/>
</dbReference>
<evidence type="ECO:0000256" key="1">
    <source>
        <dbReference type="ARBA" id="ARBA00004141"/>
    </source>
</evidence>
<dbReference type="GO" id="GO:0016020">
    <property type="term" value="C:membrane"/>
    <property type="evidence" value="ECO:0007669"/>
    <property type="project" value="UniProtKB-SubCell"/>
</dbReference>
<reference evidence="12" key="1">
    <citation type="submission" date="2021-01" db="EMBL/GenBank/DDBJ databases">
        <title>Phytophthora aleatoria, a newly-described species from Pinus radiata is distinct from Phytophthora cactorum isolates based on comparative genomics.</title>
        <authorList>
            <person name="Mcdougal R."/>
            <person name="Panda P."/>
            <person name="Williams N."/>
            <person name="Studholme D.J."/>
        </authorList>
    </citation>
    <scope>NUCLEOTIDE SEQUENCE</scope>
    <source>
        <strain evidence="12">NZFS 3830</strain>
    </source>
</reference>
<evidence type="ECO:0000313" key="13">
    <source>
        <dbReference type="Proteomes" id="UP000688947"/>
    </source>
</evidence>
<dbReference type="GO" id="GO:0005737">
    <property type="term" value="C:cytoplasm"/>
    <property type="evidence" value="ECO:0007669"/>
    <property type="project" value="TreeGrafter"/>
</dbReference>
<feature type="compositionally biased region" description="Low complexity" evidence="8">
    <location>
        <begin position="375"/>
        <end position="386"/>
    </location>
</feature>
<feature type="transmembrane region" description="Helical" evidence="9">
    <location>
        <begin position="1126"/>
        <end position="1147"/>
    </location>
</feature>
<keyword evidence="7" id="KW-0175">Coiled coil</keyword>
<dbReference type="OrthoDB" id="2504919at2759"/>
<protein>
    <recommendedName>
        <fullName evidence="14">PH domain-like</fullName>
    </recommendedName>
</protein>
<dbReference type="SMART" id="SM00155">
    <property type="entry name" value="PLDc"/>
    <property type="match status" value="2"/>
</dbReference>
<dbReference type="Pfam" id="PF05653">
    <property type="entry name" value="Mg_trans_NIPA"/>
    <property type="match status" value="1"/>
</dbReference>
<keyword evidence="3" id="KW-0378">Hydrolase</keyword>
<feature type="transmembrane region" description="Helical" evidence="9">
    <location>
        <begin position="1230"/>
        <end position="1248"/>
    </location>
</feature>
<evidence type="ECO:0000256" key="7">
    <source>
        <dbReference type="SAM" id="Coils"/>
    </source>
</evidence>
<feature type="domain" description="PH" evidence="10">
    <location>
        <begin position="183"/>
        <end position="281"/>
    </location>
</feature>
<evidence type="ECO:0000256" key="4">
    <source>
        <dbReference type="ARBA" id="ARBA00022989"/>
    </source>
</evidence>